<dbReference type="PANTHER" id="PTHR21301:SF10">
    <property type="entry name" value="REVERSE TRANSCRIPTASE DOMAIN-CONTAINING PROTEIN"/>
    <property type="match status" value="1"/>
</dbReference>
<dbReference type="InterPro" id="IPR000477">
    <property type="entry name" value="RT_dom"/>
</dbReference>
<keyword evidence="2" id="KW-0695">RNA-directed DNA polymerase</keyword>
<evidence type="ECO:0000259" key="1">
    <source>
        <dbReference type="PROSITE" id="PS50878"/>
    </source>
</evidence>
<organism evidence="2">
    <name type="scientific">Ixodes ricinus</name>
    <name type="common">Common tick</name>
    <name type="synonym">Acarus ricinus</name>
    <dbReference type="NCBI Taxonomy" id="34613"/>
    <lineage>
        <taxon>Eukaryota</taxon>
        <taxon>Metazoa</taxon>
        <taxon>Ecdysozoa</taxon>
        <taxon>Arthropoda</taxon>
        <taxon>Chelicerata</taxon>
        <taxon>Arachnida</taxon>
        <taxon>Acari</taxon>
        <taxon>Parasitiformes</taxon>
        <taxon>Ixodida</taxon>
        <taxon>Ixodoidea</taxon>
        <taxon>Ixodidae</taxon>
        <taxon>Ixodinae</taxon>
        <taxon>Ixodes</taxon>
    </lineage>
</organism>
<dbReference type="PANTHER" id="PTHR21301">
    <property type="entry name" value="REVERSE TRANSCRIPTASE"/>
    <property type="match status" value="1"/>
</dbReference>
<dbReference type="PROSITE" id="PS50878">
    <property type="entry name" value="RT_POL"/>
    <property type="match status" value="1"/>
</dbReference>
<dbReference type="EMBL" id="GEGO01006535">
    <property type="protein sequence ID" value="JAR88869.1"/>
    <property type="molecule type" value="Transcribed_RNA"/>
</dbReference>
<dbReference type="AlphaFoldDB" id="A0A147BDN4"/>
<protein>
    <submittedName>
        <fullName evidence="2">Putative reverse transcriptase</fullName>
    </submittedName>
</protein>
<sequence>MVNIHQLACTLTIFSMIIPEAGLVPFSYGPTLSPPANTLIFQAVAVLDKLGRRLAELEADVAFFGICLRKNFVDPEHFKHLSSSSILWYAKKKIIKAYRNGATRRIQDIRGACDRLWLLLLGDNFKHYREYQQWSSTRRTLFDRLWNVKRRHVLDSIKDLRSRVNSSPNSWFRSVVWSEPRQSVVNPCGEALSPKTEEVLAKGPKCCLNLKPSRIDVLSSIHTVARMVNPEEKVAFIDHAISRMEKVMDGSYPKDKRNFREVNEVKMELQTKSLKLLETDKSGRFAVLPMAVFKKKTETAMDTLFSEWVGNIGKLKRNICAVLNEDELKDVAKCITSATNPTLSIKFFLKDHKPEMPLRAVINESGTWQKVVSKFLQKGLGYACLENSLSLRNSNELIDSLEIHHGRRCSVLSMDIKDLYYSLENTRLMQRVREALELNLVKFQSGSGISVESFLTILEFYLKSTVVDYEGRKYIQKEGVCIGSSVAPILAEVYLNSLDRAVHDNLQELSPGTAIVRRYVDDILICTFTESLAETIEGVIRSTAPEFKFTVEKPEDDVLQFLDLRIHVNRGLCWEYGKENSKPVLPRMSCHSKTVKAGIVKSLVRNALERSCVHHITESIERQWKRLISVGYDDSFIKRQLELFIKGRRETEEKSRNRFAVIPYYHDISHNLKACARQFGVDTVFSSDFRLSKLTPFQTGVSECKKAHREKPVSCETGVVYERPLDCGFKYVGQTSRCINDRLNEHKRNVKNNAQNSEIAKHIHECNNCTALWSETEIIHKERNDVKRVARESVRIKSLGNCISQASLQFGSNSKDFLKI</sequence>
<evidence type="ECO:0000313" key="2">
    <source>
        <dbReference type="EMBL" id="JAR88869.1"/>
    </source>
</evidence>
<proteinExistence type="predicted"/>
<keyword evidence="2" id="KW-0808">Transferase</keyword>
<name>A0A147BDN4_IXORI</name>
<accession>A0A147BDN4</accession>
<reference evidence="2" key="1">
    <citation type="journal article" date="2018" name="PLoS Negl. Trop. Dis.">
        <title>Sialome diversity of ticks revealed by RNAseq of single tick salivary glands.</title>
        <authorList>
            <person name="Perner J."/>
            <person name="Kropackova S."/>
            <person name="Kopacek P."/>
            <person name="Ribeiro J.M."/>
        </authorList>
    </citation>
    <scope>NUCLEOTIDE SEQUENCE</scope>
    <source>
        <strain evidence="2">Siblings of single egg batch collected in Ceske Budejovice</strain>
        <tissue evidence="2">Salivary glands</tissue>
    </source>
</reference>
<feature type="domain" description="Reverse transcriptase" evidence="1">
    <location>
        <begin position="258"/>
        <end position="601"/>
    </location>
</feature>
<dbReference type="GO" id="GO:0003964">
    <property type="term" value="F:RNA-directed DNA polymerase activity"/>
    <property type="evidence" value="ECO:0007669"/>
    <property type="project" value="UniProtKB-KW"/>
</dbReference>
<dbReference type="Pfam" id="PF00078">
    <property type="entry name" value="RVT_1"/>
    <property type="match status" value="1"/>
</dbReference>
<keyword evidence="2" id="KW-0548">Nucleotidyltransferase</keyword>